<evidence type="ECO:0000313" key="2">
    <source>
        <dbReference type="EMBL" id="AKX34236.1"/>
    </source>
</evidence>
<evidence type="ECO:0008006" key="4">
    <source>
        <dbReference type="Google" id="ProtNLM"/>
    </source>
</evidence>
<sequence length="254" mass="29960">MDKNVLNQKIDALFVNDADFQLIFKKTVSKFQKRNAIGVLLVCSLIALIISFSIIVFISNSNNNSIIALYVFIFFSIVSIVFLVLLIVSYCNYKKINISVFDINKAQFSNKKMEKLFFEMIQSSNLKNKIEKFNLSFSEKNFEYYNEKIQFFKQSFQEKLDKTNVLTFEFKGVPCTYFTNKPIETKIKQGKNEVTNYTVYYELYLENTKFDKSFNNIKITKGKLFDKNFQTESIEFNKMYDINVRKDDISEHLK</sequence>
<organism evidence="2 3">
    <name type="scientific">Spiroplasma litorale</name>
    <dbReference type="NCBI Taxonomy" id="216942"/>
    <lineage>
        <taxon>Bacteria</taxon>
        <taxon>Bacillati</taxon>
        <taxon>Mycoplasmatota</taxon>
        <taxon>Mollicutes</taxon>
        <taxon>Entomoplasmatales</taxon>
        <taxon>Spiroplasmataceae</taxon>
        <taxon>Spiroplasma</taxon>
    </lineage>
</organism>
<proteinExistence type="predicted"/>
<gene>
    <name evidence="2" type="ORF">SLITO_v1c06020</name>
</gene>
<dbReference type="PATRIC" id="fig|216942.3.peg.609"/>
<keyword evidence="1" id="KW-0812">Transmembrane</keyword>
<dbReference type="Proteomes" id="UP000067476">
    <property type="component" value="Chromosome"/>
</dbReference>
<keyword evidence="3" id="KW-1185">Reference proteome</keyword>
<dbReference type="STRING" id="216942.SLITO_v1c06020"/>
<evidence type="ECO:0000313" key="3">
    <source>
        <dbReference type="Proteomes" id="UP000067476"/>
    </source>
</evidence>
<dbReference type="KEGG" id="sll:SLITO_v1c06020"/>
<dbReference type="EMBL" id="CP012357">
    <property type="protein sequence ID" value="AKX34236.1"/>
    <property type="molecule type" value="Genomic_DNA"/>
</dbReference>
<keyword evidence="1" id="KW-0472">Membrane</keyword>
<dbReference type="RefSeq" id="WP_075058334.1">
    <property type="nucleotide sequence ID" value="NZ_CP012357.1"/>
</dbReference>
<dbReference type="AlphaFoldDB" id="A0A0K1W228"/>
<keyword evidence="1" id="KW-1133">Transmembrane helix</keyword>
<feature type="transmembrane region" description="Helical" evidence="1">
    <location>
        <begin position="36"/>
        <end position="59"/>
    </location>
</feature>
<evidence type="ECO:0000256" key="1">
    <source>
        <dbReference type="SAM" id="Phobius"/>
    </source>
</evidence>
<reference evidence="2 3" key="1">
    <citation type="journal article" date="2015" name="Genome Announc.">
        <title>Complete Genome Sequence of Spiroplasma litorale TN-1T (DSM 21781), a Bacterium Isolated from a Green-Eyed Horsefly (Tabanus nigrovittatus).</title>
        <authorList>
            <person name="Lo W.S."/>
            <person name="Lai Y.C."/>
            <person name="Lien Y.W."/>
            <person name="Wang T.H."/>
            <person name="Kuo C.H."/>
        </authorList>
    </citation>
    <scope>NUCLEOTIDE SEQUENCE [LARGE SCALE GENOMIC DNA]</scope>
    <source>
        <strain evidence="2 3">TN-1</strain>
    </source>
</reference>
<name>A0A0K1W228_9MOLU</name>
<feature type="transmembrane region" description="Helical" evidence="1">
    <location>
        <begin position="65"/>
        <end position="88"/>
    </location>
</feature>
<protein>
    <recommendedName>
        <fullName evidence="4">Transmembrane protein</fullName>
    </recommendedName>
</protein>
<accession>A0A0K1W228</accession>